<reference evidence="1" key="2">
    <citation type="journal article" date="2024" name="Heliyon">
        <title>Complete genome sequence of the novel virulent phage PMBT24 infecting Enterocloster bolteae from the human gut.</title>
        <authorList>
            <person name="Sprotte S."/>
            <person name="Brinks E."/>
            <person name="Neve H."/>
            <person name="Franz C.M.A.P."/>
        </authorList>
    </citation>
    <scope>NUCLEOTIDE SEQUENCE</scope>
</reference>
<sequence>MYHVIIINGSGGKGKDTFAKLCLKLAYDSNNSAIDENTLISLRIMCNIDSVNLVKSLAIIAGWDGSKIESNRKFLSDLKDLLSSWDDVPYKETIKNINTAIKNINDFNNGDGLIFVHSREPKEIQRYVNYFGSNTCHTLLVKNPNVPTVTSNHADKDVENYRYDFVVYNNKDLESLEDKAKLFYHHLFEQQIGKYIYD</sequence>
<keyword evidence="1" id="KW-0418">Kinase</keyword>
<proteinExistence type="predicted"/>
<accession>A0AAT9TS96</accession>
<keyword evidence="1" id="KW-0808">Transferase</keyword>
<protein>
    <submittedName>
        <fullName evidence="1">Deoxynucleoside monophosphate kinase</fullName>
    </submittedName>
</protein>
<reference evidence="1" key="1">
    <citation type="submission" date="2023-01" db="EMBL/GenBank/DDBJ databases">
        <authorList>
            <person name="Sprotte S."/>
            <person name="Brinks E."/>
        </authorList>
    </citation>
    <scope>NUCLEOTIDE SEQUENCE</scope>
</reference>
<dbReference type="GO" id="GO:0016301">
    <property type="term" value="F:kinase activity"/>
    <property type="evidence" value="ECO:0007669"/>
    <property type="project" value="UniProtKB-KW"/>
</dbReference>
<dbReference type="Gene3D" id="3.40.50.300">
    <property type="entry name" value="P-loop containing nucleotide triphosphate hydrolases"/>
    <property type="match status" value="1"/>
</dbReference>
<organism evidence="1">
    <name type="scientific">Enterocloster phage PMBT24</name>
    <dbReference type="NCBI Taxonomy" id="3025413"/>
    <lineage>
        <taxon>Viruses</taxon>
        <taxon>Duplodnaviria</taxon>
        <taxon>Heunggongvirae</taxon>
        <taxon>Uroviricota</taxon>
        <taxon>Caudoviricetes</taxon>
    </lineage>
</organism>
<dbReference type="InterPro" id="IPR027417">
    <property type="entry name" value="P-loop_NTPase"/>
</dbReference>
<name>A0AAT9TS96_9CAUD</name>
<dbReference type="EMBL" id="OQ326496">
    <property type="protein sequence ID" value="WDQ45562.1"/>
    <property type="molecule type" value="Genomic_DNA"/>
</dbReference>
<evidence type="ECO:0000313" key="1">
    <source>
        <dbReference type="EMBL" id="WDQ45562.1"/>
    </source>
</evidence>